<name>A0A8T1D206_9STRA</name>
<comment type="caution">
    <text evidence="1">The sequence shown here is derived from an EMBL/GenBank/DDBJ whole genome shotgun (WGS) entry which is preliminary data.</text>
</comment>
<evidence type="ECO:0000313" key="1">
    <source>
        <dbReference type="EMBL" id="KAG2931532.1"/>
    </source>
</evidence>
<proteinExistence type="predicted"/>
<dbReference type="Proteomes" id="UP000736787">
    <property type="component" value="Unassembled WGS sequence"/>
</dbReference>
<protein>
    <submittedName>
        <fullName evidence="1">Uncharacterized protein</fullName>
    </submittedName>
</protein>
<gene>
    <name evidence="1" type="ORF">PC117_g13427</name>
</gene>
<accession>A0A8T1D206</accession>
<sequence>MKRLNDRQYGIEADGSIQSAPSDQVVVKWRRDAELELMANS</sequence>
<reference evidence="1" key="1">
    <citation type="submission" date="2018-10" db="EMBL/GenBank/DDBJ databases">
        <title>Effector identification in a new, highly contiguous assembly of the strawberry crown rot pathogen Phytophthora cactorum.</title>
        <authorList>
            <person name="Armitage A.D."/>
            <person name="Nellist C.F."/>
            <person name="Bates H."/>
            <person name="Vickerstaff R.J."/>
            <person name="Harrison R.J."/>
        </authorList>
    </citation>
    <scope>NUCLEOTIDE SEQUENCE</scope>
    <source>
        <strain evidence="1">4040</strain>
    </source>
</reference>
<dbReference type="EMBL" id="RCMK01000392">
    <property type="protein sequence ID" value="KAG2931532.1"/>
    <property type="molecule type" value="Genomic_DNA"/>
</dbReference>
<evidence type="ECO:0000313" key="2">
    <source>
        <dbReference type="Proteomes" id="UP000736787"/>
    </source>
</evidence>
<dbReference type="AlphaFoldDB" id="A0A8T1D206"/>
<organism evidence="1 2">
    <name type="scientific">Phytophthora cactorum</name>
    <dbReference type="NCBI Taxonomy" id="29920"/>
    <lineage>
        <taxon>Eukaryota</taxon>
        <taxon>Sar</taxon>
        <taxon>Stramenopiles</taxon>
        <taxon>Oomycota</taxon>
        <taxon>Peronosporomycetes</taxon>
        <taxon>Peronosporales</taxon>
        <taxon>Peronosporaceae</taxon>
        <taxon>Phytophthora</taxon>
    </lineage>
</organism>